<dbReference type="KEGG" id="stur:STURON_00730"/>
<keyword evidence="3" id="KW-0067">ATP-binding</keyword>
<proteinExistence type="predicted"/>
<evidence type="ECO:0000259" key="4">
    <source>
        <dbReference type="Pfam" id="PF00005"/>
    </source>
</evidence>
<dbReference type="EMBL" id="CP012328">
    <property type="protein sequence ID" value="AKU79976.1"/>
    <property type="molecule type" value="Genomic_DNA"/>
</dbReference>
<accession>A0A0K1P6M9</accession>
<dbReference type="InterPro" id="IPR051782">
    <property type="entry name" value="ABC_Transporter_VariousFunc"/>
</dbReference>
<dbReference type="PANTHER" id="PTHR42939:SF1">
    <property type="entry name" value="ABC TRANSPORTER ATP-BINDING PROTEIN ALBC-RELATED"/>
    <property type="match status" value="1"/>
</dbReference>
<dbReference type="AlphaFoldDB" id="A0A0K1P6M9"/>
<evidence type="ECO:0000313" key="6">
    <source>
        <dbReference type="Proteomes" id="UP000067243"/>
    </source>
</evidence>
<evidence type="ECO:0000313" key="5">
    <source>
        <dbReference type="EMBL" id="AKU79976.1"/>
    </source>
</evidence>
<keyword evidence="1" id="KW-0813">Transport</keyword>
<evidence type="ECO:0000256" key="3">
    <source>
        <dbReference type="ARBA" id="ARBA00022840"/>
    </source>
</evidence>
<organism evidence="5 6">
    <name type="scientific">Spiroplasma turonicum</name>
    <dbReference type="NCBI Taxonomy" id="216946"/>
    <lineage>
        <taxon>Bacteria</taxon>
        <taxon>Bacillati</taxon>
        <taxon>Mycoplasmatota</taxon>
        <taxon>Mollicutes</taxon>
        <taxon>Entomoplasmatales</taxon>
        <taxon>Spiroplasmataceae</taxon>
        <taxon>Spiroplasma</taxon>
    </lineage>
</organism>
<dbReference type="Pfam" id="PF00005">
    <property type="entry name" value="ABC_tran"/>
    <property type="match status" value="1"/>
</dbReference>
<dbReference type="InterPro" id="IPR003439">
    <property type="entry name" value="ABC_transporter-like_ATP-bd"/>
</dbReference>
<protein>
    <recommendedName>
        <fullName evidence="4">ABC transporter domain-containing protein</fullName>
    </recommendedName>
</protein>
<evidence type="ECO:0000256" key="2">
    <source>
        <dbReference type="ARBA" id="ARBA00022741"/>
    </source>
</evidence>
<dbReference type="GO" id="GO:0016887">
    <property type="term" value="F:ATP hydrolysis activity"/>
    <property type="evidence" value="ECO:0007669"/>
    <property type="project" value="InterPro"/>
</dbReference>
<evidence type="ECO:0000256" key="1">
    <source>
        <dbReference type="ARBA" id="ARBA00022448"/>
    </source>
</evidence>
<keyword evidence="2" id="KW-0547">Nucleotide-binding</keyword>
<gene>
    <name evidence="5" type="ORF">STURON_00730</name>
</gene>
<name>A0A0K1P6M9_9MOLU</name>
<dbReference type="RefSeq" id="WP_158500520.1">
    <property type="nucleotide sequence ID" value="NZ_CP012328.1"/>
</dbReference>
<keyword evidence="6" id="KW-1185">Reference proteome</keyword>
<dbReference type="Gene3D" id="3.40.50.300">
    <property type="entry name" value="P-loop containing nucleotide triphosphate hydrolases"/>
    <property type="match status" value="1"/>
</dbReference>
<dbReference type="PATRIC" id="fig|216946.3.peg.759"/>
<dbReference type="OrthoDB" id="9778547at2"/>
<dbReference type="InterPro" id="IPR027417">
    <property type="entry name" value="P-loop_NTPase"/>
</dbReference>
<sequence>MAKFFGYLGPNGDGKSTTIRTIHGFIKSSSGSIDVSLNSENQVNNIIWNDSWKDANKINRKVCYVPGEISFPLNITGIELIRQIYSLRNLNNRNYVIELIKYCDLYATVKIKKLSKGNK</sequence>
<feature type="domain" description="ABC transporter" evidence="4">
    <location>
        <begin position="6"/>
        <end position="117"/>
    </location>
</feature>
<dbReference type="PANTHER" id="PTHR42939">
    <property type="entry name" value="ABC TRANSPORTER ATP-BINDING PROTEIN ALBC-RELATED"/>
    <property type="match status" value="1"/>
</dbReference>
<dbReference type="SUPFAM" id="SSF52540">
    <property type="entry name" value="P-loop containing nucleoside triphosphate hydrolases"/>
    <property type="match status" value="1"/>
</dbReference>
<dbReference type="GO" id="GO:0005524">
    <property type="term" value="F:ATP binding"/>
    <property type="evidence" value="ECO:0007669"/>
    <property type="project" value="UniProtKB-KW"/>
</dbReference>
<reference evidence="5 6" key="1">
    <citation type="journal article" date="2015" name="Genome Announc.">
        <title>Complete Genome Sequence of Spiroplasma turonicum Strain Tab4cT, a Parasite of a Horse Fly, Haematopota sp. (Diptera: Tabanidae).</title>
        <authorList>
            <person name="Davis R.E."/>
            <person name="Shao J."/>
            <person name="Zhao Y."/>
            <person name="Gasparich G.E."/>
            <person name="Gaynor B.J."/>
            <person name="Donofrio N."/>
        </authorList>
    </citation>
    <scope>NUCLEOTIDE SEQUENCE [LARGE SCALE GENOMIC DNA]</scope>
    <source>
        <strain evidence="5 6">Tab4c</strain>
    </source>
</reference>
<dbReference type="Proteomes" id="UP000067243">
    <property type="component" value="Chromosome"/>
</dbReference>